<sequence>MGMIGLALSGGGYRASLYHLGVMARLADEGLLKEVRALSTVSGGSIVGAFYYKMLCEELRQDRKLTDEDYRDLMKRVIEAFVDVVQENLRDRVVISGGISRLVPEQILGRLLGAVHKVIPAVDPEMVLGSKLEQGISALMFKSLTLRDLMDAPVHPENRKPELILNTSILENGQSLFISTDPNSPLWRQNEYNHAITADQLLHLPLAKAVAASACVPGLFDPITIPFGDRAVHGVDGGVLDNLGGHAIQRLWLEGMPIMLSDASKPLRKENYEEIDAVESFFRIQDIFMGAIRDLRIEGTDDLIVGMRDEIPGVDSTVRTLAMTMRTDLNAFSEVEAYTLMYVGYYACDEQIEKLQGQGSGEWVSEQEMDDYWPFMSVRPYAVTPTPEYLALLGQKEKTLLSLPSLTMTRLLSLGYLLLYLAVFVYIWIQHGAEDAFWYVGLIPVLIVSLGGVVLLRRRVAKGKRKGTMASLVESSIPS</sequence>
<evidence type="ECO:0000256" key="5">
    <source>
        <dbReference type="SAM" id="Phobius"/>
    </source>
</evidence>
<accession>E0I9P8</accession>
<dbReference type="GO" id="GO:0016787">
    <property type="term" value="F:hydrolase activity"/>
    <property type="evidence" value="ECO:0007669"/>
    <property type="project" value="UniProtKB-UniRule"/>
</dbReference>
<feature type="active site" description="Nucleophile" evidence="4">
    <location>
        <position position="42"/>
    </location>
</feature>
<dbReference type="RefSeq" id="WP_006038379.1">
    <property type="nucleotide sequence ID" value="NZ_AEDD01000005.1"/>
</dbReference>
<dbReference type="InterPro" id="IPR016035">
    <property type="entry name" value="Acyl_Trfase/lysoPLipase"/>
</dbReference>
<keyword evidence="5" id="KW-1133">Transmembrane helix</keyword>
<proteinExistence type="predicted"/>
<keyword evidence="5" id="KW-0472">Membrane</keyword>
<dbReference type="STRING" id="717606.PaecuDRAFT_2385"/>
<evidence type="ECO:0000256" key="2">
    <source>
        <dbReference type="ARBA" id="ARBA00022963"/>
    </source>
</evidence>
<dbReference type="InterPro" id="IPR050301">
    <property type="entry name" value="NTE"/>
</dbReference>
<feature type="active site" description="Proton acceptor" evidence="4">
    <location>
        <position position="236"/>
    </location>
</feature>
<keyword evidence="3 4" id="KW-0443">Lipid metabolism</keyword>
<keyword evidence="8" id="KW-1185">Reference proteome</keyword>
<feature type="transmembrane region" description="Helical" evidence="5">
    <location>
        <begin position="436"/>
        <end position="456"/>
    </location>
</feature>
<dbReference type="InterPro" id="IPR002641">
    <property type="entry name" value="PNPLA_dom"/>
</dbReference>
<dbReference type="PROSITE" id="PS51635">
    <property type="entry name" value="PNPLA"/>
    <property type="match status" value="1"/>
</dbReference>
<dbReference type="eggNOG" id="COG1752">
    <property type="taxonomic scope" value="Bacteria"/>
</dbReference>
<evidence type="ECO:0000259" key="6">
    <source>
        <dbReference type="PROSITE" id="PS51635"/>
    </source>
</evidence>
<feature type="short sequence motif" description="DGA/G" evidence="4">
    <location>
        <begin position="236"/>
        <end position="238"/>
    </location>
</feature>
<dbReference type="PANTHER" id="PTHR14226">
    <property type="entry name" value="NEUROPATHY TARGET ESTERASE/SWISS CHEESE D.MELANOGASTER"/>
    <property type="match status" value="1"/>
</dbReference>
<evidence type="ECO:0000313" key="8">
    <source>
        <dbReference type="Proteomes" id="UP000005387"/>
    </source>
</evidence>
<name>E0I9P8_9BACL</name>
<organism evidence="7 8">
    <name type="scientific">Paenibacillus curdlanolyticus YK9</name>
    <dbReference type="NCBI Taxonomy" id="717606"/>
    <lineage>
        <taxon>Bacteria</taxon>
        <taxon>Bacillati</taxon>
        <taxon>Bacillota</taxon>
        <taxon>Bacilli</taxon>
        <taxon>Bacillales</taxon>
        <taxon>Paenibacillaceae</taxon>
        <taxon>Paenibacillus</taxon>
    </lineage>
</organism>
<dbReference type="PANTHER" id="PTHR14226:SF78">
    <property type="entry name" value="SLR0060 PROTEIN"/>
    <property type="match status" value="1"/>
</dbReference>
<dbReference type="SUPFAM" id="SSF52151">
    <property type="entry name" value="FabD/lysophospholipase-like"/>
    <property type="match status" value="1"/>
</dbReference>
<dbReference type="GO" id="GO:0016042">
    <property type="term" value="P:lipid catabolic process"/>
    <property type="evidence" value="ECO:0007669"/>
    <property type="project" value="UniProtKB-UniRule"/>
</dbReference>
<dbReference type="Gene3D" id="3.40.1090.10">
    <property type="entry name" value="Cytosolic phospholipase A2 catalytic domain"/>
    <property type="match status" value="2"/>
</dbReference>
<keyword evidence="1 4" id="KW-0378">Hydrolase</keyword>
<reference evidence="7 8" key="1">
    <citation type="submission" date="2010-07" db="EMBL/GenBank/DDBJ databases">
        <title>The draft genome of Paenibacillus curdlanolyticus YK9.</title>
        <authorList>
            <consortium name="US DOE Joint Genome Institute (JGI-PGF)"/>
            <person name="Lucas S."/>
            <person name="Copeland A."/>
            <person name="Lapidus A."/>
            <person name="Cheng J.-F."/>
            <person name="Bruce D."/>
            <person name="Goodwin L."/>
            <person name="Pitluck S."/>
            <person name="Land M.L."/>
            <person name="Hauser L."/>
            <person name="Chang Y.-J."/>
            <person name="Jeffries C."/>
            <person name="Anderson I.J."/>
            <person name="Johnson E."/>
            <person name="Loganathan U."/>
            <person name="Mulhopadhyay B."/>
            <person name="Kyrpides N."/>
            <person name="Woyke T.J."/>
        </authorList>
    </citation>
    <scope>NUCLEOTIDE SEQUENCE [LARGE SCALE GENOMIC DNA]</scope>
    <source>
        <strain evidence="7 8">YK9</strain>
    </source>
</reference>
<dbReference type="OrthoDB" id="9813090at2"/>
<evidence type="ECO:0000256" key="4">
    <source>
        <dbReference type="PROSITE-ProRule" id="PRU01161"/>
    </source>
</evidence>
<keyword evidence="5" id="KW-0812">Transmembrane</keyword>
<dbReference type="AlphaFoldDB" id="E0I9P8"/>
<gene>
    <name evidence="7" type="ORF">PaecuDRAFT_2385</name>
</gene>
<feature type="domain" description="PNPLA" evidence="6">
    <location>
        <begin position="7"/>
        <end position="249"/>
    </location>
</feature>
<comment type="caution">
    <text evidence="4">Lacks conserved residue(s) required for the propagation of feature annotation.</text>
</comment>
<evidence type="ECO:0000256" key="3">
    <source>
        <dbReference type="ARBA" id="ARBA00023098"/>
    </source>
</evidence>
<dbReference type="Pfam" id="PF01734">
    <property type="entry name" value="Patatin"/>
    <property type="match status" value="1"/>
</dbReference>
<protein>
    <submittedName>
        <fullName evidence="7">Patatin</fullName>
    </submittedName>
</protein>
<dbReference type="EMBL" id="AEDD01000005">
    <property type="protein sequence ID" value="EFM11132.1"/>
    <property type="molecule type" value="Genomic_DNA"/>
</dbReference>
<evidence type="ECO:0000313" key="7">
    <source>
        <dbReference type="EMBL" id="EFM11132.1"/>
    </source>
</evidence>
<feature type="transmembrane region" description="Helical" evidence="5">
    <location>
        <begin position="411"/>
        <end position="430"/>
    </location>
</feature>
<evidence type="ECO:0000256" key="1">
    <source>
        <dbReference type="ARBA" id="ARBA00022801"/>
    </source>
</evidence>
<keyword evidence="2 4" id="KW-0442">Lipid degradation</keyword>
<dbReference type="Proteomes" id="UP000005387">
    <property type="component" value="Unassembled WGS sequence"/>
</dbReference>